<sequence length="190" mass="21641">MQDIYFSSPSEVIAQSADSWTVNLTYTETRRVPSVVDLETDIIEVNMALVLPFKQGNANYGTRHNKKYSSPSYHRERDSVQSRPKKDDQNLDPQNSYRVIIRKWPTWPDLEAFAQKAAGLNNVNNEASYDHLAPMERWRMETQLQSPWNGVAAVNAVKKERYGEFGLSPEDGGQIGDTDNGSWIPVFETN</sequence>
<evidence type="ECO:0000313" key="3">
    <source>
        <dbReference type="Proteomes" id="UP000235786"/>
    </source>
</evidence>
<keyword evidence="3" id="KW-1185">Reference proteome</keyword>
<dbReference type="EMBL" id="KZ613950">
    <property type="protein sequence ID" value="PMD36634.1"/>
    <property type="molecule type" value="Genomic_DNA"/>
</dbReference>
<name>A0A2J6RDQ2_HYAVF</name>
<proteinExistence type="predicted"/>
<accession>A0A2J6RDQ2</accession>
<dbReference type="Proteomes" id="UP000235786">
    <property type="component" value="Unassembled WGS sequence"/>
</dbReference>
<gene>
    <name evidence="2" type="ORF">L207DRAFT_586335</name>
</gene>
<evidence type="ECO:0000256" key="1">
    <source>
        <dbReference type="SAM" id="MobiDB-lite"/>
    </source>
</evidence>
<dbReference type="AlphaFoldDB" id="A0A2J6RDQ2"/>
<feature type="compositionally biased region" description="Basic and acidic residues" evidence="1">
    <location>
        <begin position="73"/>
        <end position="89"/>
    </location>
</feature>
<organism evidence="2 3">
    <name type="scientific">Hyaloscypha variabilis (strain UAMH 11265 / GT02V1 / F)</name>
    <name type="common">Meliniomyces variabilis</name>
    <dbReference type="NCBI Taxonomy" id="1149755"/>
    <lineage>
        <taxon>Eukaryota</taxon>
        <taxon>Fungi</taxon>
        <taxon>Dikarya</taxon>
        <taxon>Ascomycota</taxon>
        <taxon>Pezizomycotina</taxon>
        <taxon>Leotiomycetes</taxon>
        <taxon>Helotiales</taxon>
        <taxon>Hyaloscyphaceae</taxon>
        <taxon>Hyaloscypha</taxon>
        <taxon>Hyaloscypha variabilis</taxon>
    </lineage>
</organism>
<dbReference type="OrthoDB" id="10394677at2759"/>
<protein>
    <submittedName>
        <fullName evidence="2">Uncharacterized protein</fullName>
    </submittedName>
</protein>
<reference evidence="2 3" key="1">
    <citation type="submission" date="2016-04" db="EMBL/GenBank/DDBJ databases">
        <title>A degradative enzymes factory behind the ericoid mycorrhizal symbiosis.</title>
        <authorList>
            <consortium name="DOE Joint Genome Institute"/>
            <person name="Martino E."/>
            <person name="Morin E."/>
            <person name="Grelet G."/>
            <person name="Kuo A."/>
            <person name="Kohler A."/>
            <person name="Daghino S."/>
            <person name="Barry K."/>
            <person name="Choi C."/>
            <person name="Cichocki N."/>
            <person name="Clum A."/>
            <person name="Copeland A."/>
            <person name="Hainaut M."/>
            <person name="Haridas S."/>
            <person name="Labutti K."/>
            <person name="Lindquist E."/>
            <person name="Lipzen A."/>
            <person name="Khouja H.-R."/>
            <person name="Murat C."/>
            <person name="Ohm R."/>
            <person name="Olson A."/>
            <person name="Spatafora J."/>
            <person name="Veneault-Fourrey C."/>
            <person name="Henrissat B."/>
            <person name="Grigoriev I."/>
            <person name="Martin F."/>
            <person name="Perotto S."/>
        </authorList>
    </citation>
    <scope>NUCLEOTIDE SEQUENCE [LARGE SCALE GENOMIC DNA]</scope>
    <source>
        <strain evidence="2 3">F</strain>
    </source>
</reference>
<evidence type="ECO:0000313" key="2">
    <source>
        <dbReference type="EMBL" id="PMD36634.1"/>
    </source>
</evidence>
<feature type="region of interest" description="Disordered" evidence="1">
    <location>
        <begin position="60"/>
        <end position="94"/>
    </location>
</feature>
<feature type="compositionally biased region" description="Polar residues" evidence="1">
    <location>
        <begin position="60"/>
        <end position="72"/>
    </location>
</feature>